<dbReference type="PANTHER" id="PTHR46586:SF3">
    <property type="entry name" value="ANKYRIN REPEAT-CONTAINING PROTEIN"/>
    <property type="match status" value="1"/>
</dbReference>
<dbReference type="Proteomes" id="UP000435112">
    <property type="component" value="Unassembled WGS sequence"/>
</dbReference>
<evidence type="ECO:0000313" key="1">
    <source>
        <dbReference type="EMBL" id="KAE9023722.1"/>
    </source>
</evidence>
<dbReference type="SUPFAM" id="SSF140860">
    <property type="entry name" value="Pseudo ankyrin repeat-like"/>
    <property type="match status" value="1"/>
</dbReference>
<accession>A0A6A3MED8</accession>
<comment type="caution">
    <text evidence="2">The sequence shown here is derived from an EMBL/GenBank/DDBJ whole genome shotgun (WGS) entry which is preliminary data.</text>
</comment>
<dbReference type="PANTHER" id="PTHR46586">
    <property type="entry name" value="ANKYRIN REPEAT-CONTAINING PROTEIN"/>
    <property type="match status" value="1"/>
</dbReference>
<dbReference type="EMBL" id="QXFU01000705">
    <property type="protein sequence ID" value="KAE9023722.1"/>
    <property type="molecule type" value="Genomic_DNA"/>
</dbReference>
<dbReference type="InterPro" id="IPR052050">
    <property type="entry name" value="SecEffector_AnkRepeat"/>
</dbReference>
<dbReference type="Pfam" id="PF13637">
    <property type="entry name" value="Ank_4"/>
    <property type="match status" value="1"/>
</dbReference>
<dbReference type="Gene3D" id="1.25.40.20">
    <property type="entry name" value="Ankyrin repeat-containing domain"/>
    <property type="match status" value="3"/>
</dbReference>
<evidence type="ECO:0000313" key="2">
    <source>
        <dbReference type="EMBL" id="KAE9029932.1"/>
    </source>
</evidence>
<evidence type="ECO:0000313" key="3">
    <source>
        <dbReference type="Proteomes" id="UP000429607"/>
    </source>
</evidence>
<dbReference type="SMART" id="SM00248">
    <property type="entry name" value="ANK"/>
    <property type="match status" value="6"/>
</dbReference>
<proteinExistence type="predicted"/>
<evidence type="ECO:0000313" key="4">
    <source>
        <dbReference type="Proteomes" id="UP000435112"/>
    </source>
</evidence>
<protein>
    <submittedName>
        <fullName evidence="2">Uncharacterized protein</fullName>
    </submittedName>
</protein>
<dbReference type="Proteomes" id="UP000429607">
    <property type="component" value="Unassembled WGS sequence"/>
</dbReference>
<dbReference type="OrthoDB" id="88476at2759"/>
<dbReference type="InterPro" id="IPR002110">
    <property type="entry name" value="Ankyrin_rpt"/>
</dbReference>
<reference evidence="3 4" key="1">
    <citation type="submission" date="2018-09" db="EMBL/GenBank/DDBJ databases">
        <title>Genomic investigation of the strawberry pathogen Phytophthora fragariae indicates pathogenicity is determined by transcriptional variation in three key races.</title>
        <authorList>
            <person name="Adams T.M."/>
            <person name="Armitage A.D."/>
            <person name="Sobczyk M.K."/>
            <person name="Bates H.J."/>
            <person name="Dunwell J.M."/>
            <person name="Nellist C.F."/>
            <person name="Harrison R.J."/>
        </authorList>
    </citation>
    <scope>NUCLEOTIDE SEQUENCE [LARGE SCALE GENOMIC DNA]</scope>
    <source>
        <strain evidence="2 3">SCRP249</strain>
        <strain evidence="1 4">SCRP324</strain>
    </source>
</reference>
<gene>
    <name evidence="2" type="ORF">PR001_g11402</name>
    <name evidence="1" type="ORF">PR002_g11656</name>
</gene>
<organism evidence="2 3">
    <name type="scientific">Phytophthora rubi</name>
    <dbReference type="NCBI Taxonomy" id="129364"/>
    <lineage>
        <taxon>Eukaryota</taxon>
        <taxon>Sar</taxon>
        <taxon>Stramenopiles</taxon>
        <taxon>Oomycota</taxon>
        <taxon>Peronosporomycetes</taxon>
        <taxon>Peronosporales</taxon>
        <taxon>Peronosporaceae</taxon>
        <taxon>Phytophthora</taxon>
    </lineage>
</organism>
<dbReference type="SUPFAM" id="SSF48403">
    <property type="entry name" value="Ankyrin repeat"/>
    <property type="match status" value="1"/>
</dbReference>
<dbReference type="Pfam" id="PF12796">
    <property type="entry name" value="Ank_2"/>
    <property type="match status" value="2"/>
</dbReference>
<dbReference type="InterPro" id="IPR036770">
    <property type="entry name" value="Ankyrin_rpt-contain_sf"/>
</dbReference>
<dbReference type="AlphaFoldDB" id="A0A6A3MED8"/>
<dbReference type="EMBL" id="QXFV01000699">
    <property type="protein sequence ID" value="KAE9029932.1"/>
    <property type="molecule type" value="Genomic_DNA"/>
</dbReference>
<name>A0A6A3MED8_9STRA</name>
<sequence>MKQTQCVRTATWVVCKDRLSTTGGWLPHVMRYVDDYLTGSLSNEAFTAACEAGISEHTLEYIFRKTAPIWKDAVYEVVRGGHMHVLRWMTGREDGRGPWKADFDNMLETAATHGHLDVVKWLFERGIDSHTLEETGKNSNGYIEKCWLYKYCTGDALNRAAGQGHLEVVKWIYGARTDTCNMDCSPVNKAVANGHVAIAQWLHSVNDERCSAEAINDAAKNGHLEVLQWMDANHLFTCTTATMSQAAGKGHLEVVKWLHRVHPECYSHQAMGLAARNVHLEVAEWLYENMYRKCQDSAKSKSDVYVAMSWRLDAVKWVHEHFPRSYGWYEMDEAARNGQMDIITWVHENQKVGFSSFAPIYAARNGHLEVLKWLHTHHPDAFEPRLFKNTINPAAENGHLDVVRWLHENLPERGPTHAMYYAATEGHLETFLYLLEHRSDGFSSDVFHDARDIQVLCHFNSDVRGDRRSNQATSDQLKMLQTLFERRPAFVQDCLRNLAYIACSTGNIAILDWVNQFVIKLISTEHIRDAVGRGDVKMLKWFSENGFEITDPDLLEMAVEDGDLEVVHWLSGHGYAVDSLESVKIAAKNDIPTMRWLVEHGPPLDLSTATTLVLENRHIEIAWWVSEDARKDLVLEALRKNDREVVWWILAHTQFQDENTQRSIRDDIPRCSKDVQQWFEENMSEVEACRWCFSMTTKRQNGESGATGYPVRSEDVAMKSWFEASPRNRILKNKSKNTNA</sequence>